<dbReference type="RefSeq" id="WP_290361133.1">
    <property type="nucleotide sequence ID" value="NZ_JAUHHC010000006.1"/>
</dbReference>
<reference evidence="13 14" key="1">
    <citation type="submission" date="2023-06" db="EMBL/GenBank/DDBJ databases">
        <title>Pelomonas sp. PFR6 16S ribosomal RNA gene Genome sequencing and assembly.</title>
        <authorList>
            <person name="Woo H."/>
        </authorList>
    </citation>
    <scope>NUCLEOTIDE SEQUENCE [LARGE SCALE GENOMIC DNA]</scope>
    <source>
        <strain evidence="13 14">PFR6</strain>
    </source>
</reference>
<feature type="compositionally biased region" description="Pro residues" evidence="9">
    <location>
        <begin position="24"/>
        <end position="33"/>
    </location>
</feature>
<organism evidence="13 14">
    <name type="scientific">Roseateles violae</name>
    <dbReference type="NCBI Taxonomy" id="3058042"/>
    <lineage>
        <taxon>Bacteria</taxon>
        <taxon>Pseudomonadati</taxon>
        <taxon>Pseudomonadota</taxon>
        <taxon>Betaproteobacteria</taxon>
        <taxon>Burkholderiales</taxon>
        <taxon>Sphaerotilaceae</taxon>
        <taxon>Roseateles</taxon>
    </lineage>
</organism>
<evidence type="ECO:0000313" key="13">
    <source>
        <dbReference type="EMBL" id="MDN3922819.1"/>
    </source>
</evidence>
<dbReference type="EMBL" id="JAUHHC010000006">
    <property type="protein sequence ID" value="MDN3922819.1"/>
    <property type="molecule type" value="Genomic_DNA"/>
</dbReference>
<evidence type="ECO:0000256" key="7">
    <source>
        <dbReference type="ARBA" id="ARBA00023049"/>
    </source>
</evidence>
<proteinExistence type="inferred from homology"/>
<dbReference type="InterPro" id="IPR011249">
    <property type="entry name" value="Metalloenz_LuxS/M16"/>
</dbReference>
<evidence type="ECO:0000256" key="2">
    <source>
        <dbReference type="ARBA" id="ARBA00007261"/>
    </source>
</evidence>
<gene>
    <name evidence="13" type="ORF">QWJ38_21215</name>
</gene>
<comment type="cofactor">
    <cofactor evidence="1">
        <name>Zn(2+)</name>
        <dbReference type="ChEBI" id="CHEBI:29105"/>
    </cofactor>
</comment>
<accession>A0ABT8DZ33</accession>
<feature type="compositionally biased region" description="Pro residues" evidence="9">
    <location>
        <begin position="42"/>
        <end position="61"/>
    </location>
</feature>
<feature type="domain" description="Peptidase M16 C-terminal" evidence="12">
    <location>
        <begin position="235"/>
        <end position="409"/>
    </location>
</feature>
<feature type="region of interest" description="Disordered" evidence="9">
    <location>
        <begin position="19"/>
        <end position="62"/>
    </location>
</feature>
<evidence type="ECO:0000313" key="14">
    <source>
        <dbReference type="Proteomes" id="UP001228044"/>
    </source>
</evidence>
<comment type="similarity">
    <text evidence="2 8">Belongs to the peptidase M16 family.</text>
</comment>
<evidence type="ECO:0000259" key="12">
    <source>
        <dbReference type="Pfam" id="PF05193"/>
    </source>
</evidence>
<feature type="domain" description="Peptidase M16 N-terminal" evidence="11">
    <location>
        <begin position="86"/>
        <end position="228"/>
    </location>
</feature>
<keyword evidence="4" id="KW-0479">Metal-binding</keyword>
<dbReference type="InterPro" id="IPR050626">
    <property type="entry name" value="Peptidase_M16"/>
</dbReference>
<evidence type="ECO:0000256" key="5">
    <source>
        <dbReference type="ARBA" id="ARBA00022801"/>
    </source>
</evidence>
<evidence type="ECO:0000256" key="3">
    <source>
        <dbReference type="ARBA" id="ARBA00022670"/>
    </source>
</evidence>
<feature type="domain" description="Peptidase M16 C-terminal" evidence="12">
    <location>
        <begin position="692"/>
        <end position="870"/>
    </location>
</feature>
<name>A0ABT8DZ33_9BURK</name>
<keyword evidence="3" id="KW-0645">Protease</keyword>
<dbReference type="Pfam" id="PF05193">
    <property type="entry name" value="Peptidase_M16_C"/>
    <property type="match status" value="2"/>
</dbReference>
<evidence type="ECO:0000256" key="6">
    <source>
        <dbReference type="ARBA" id="ARBA00022833"/>
    </source>
</evidence>
<dbReference type="SUPFAM" id="SSF63411">
    <property type="entry name" value="LuxS/MPP-like metallohydrolase"/>
    <property type="match status" value="4"/>
</dbReference>
<keyword evidence="14" id="KW-1185">Reference proteome</keyword>
<evidence type="ECO:0000256" key="9">
    <source>
        <dbReference type="SAM" id="MobiDB-lite"/>
    </source>
</evidence>
<dbReference type="InterPro" id="IPR011765">
    <property type="entry name" value="Pept_M16_N"/>
</dbReference>
<comment type="caution">
    <text evidence="13">The sequence shown here is derived from an EMBL/GenBank/DDBJ whole genome shotgun (WGS) entry which is preliminary data.</text>
</comment>
<evidence type="ECO:0000256" key="10">
    <source>
        <dbReference type="SAM" id="SignalP"/>
    </source>
</evidence>
<keyword evidence="5" id="KW-0378">Hydrolase</keyword>
<evidence type="ECO:0000256" key="8">
    <source>
        <dbReference type="RuleBase" id="RU004447"/>
    </source>
</evidence>
<feature type="signal peptide" evidence="10">
    <location>
        <begin position="1"/>
        <end position="19"/>
    </location>
</feature>
<dbReference type="PANTHER" id="PTHR43690:SF17">
    <property type="entry name" value="PROTEIN YHJJ"/>
    <property type="match status" value="1"/>
</dbReference>
<dbReference type="PANTHER" id="PTHR43690">
    <property type="entry name" value="NARDILYSIN"/>
    <property type="match status" value="1"/>
</dbReference>
<dbReference type="Pfam" id="PF00675">
    <property type="entry name" value="Peptidase_M16"/>
    <property type="match status" value="2"/>
</dbReference>
<evidence type="ECO:0000256" key="4">
    <source>
        <dbReference type="ARBA" id="ARBA00022723"/>
    </source>
</evidence>
<dbReference type="InterPro" id="IPR001431">
    <property type="entry name" value="Pept_M16_Zn_BS"/>
</dbReference>
<protein>
    <submittedName>
        <fullName evidence="13">Pitrilysin family protein</fullName>
    </submittedName>
</protein>
<dbReference type="Gene3D" id="3.30.830.10">
    <property type="entry name" value="Metalloenzyme, LuxS/M16 peptidase-like"/>
    <property type="match status" value="4"/>
</dbReference>
<dbReference type="PROSITE" id="PS00143">
    <property type="entry name" value="INSULINASE"/>
    <property type="match status" value="1"/>
</dbReference>
<dbReference type="InterPro" id="IPR007863">
    <property type="entry name" value="Peptidase_M16_C"/>
</dbReference>
<keyword evidence="10" id="KW-0732">Signal</keyword>
<dbReference type="Proteomes" id="UP001228044">
    <property type="component" value="Unassembled WGS sequence"/>
</dbReference>
<feature type="domain" description="Peptidase M16 N-terminal" evidence="11">
    <location>
        <begin position="540"/>
        <end position="669"/>
    </location>
</feature>
<feature type="chain" id="PRO_5046391087" evidence="10">
    <location>
        <begin position="20"/>
        <end position="940"/>
    </location>
</feature>
<evidence type="ECO:0000259" key="11">
    <source>
        <dbReference type="Pfam" id="PF00675"/>
    </source>
</evidence>
<sequence>MRPILIALALAASLGLAEAKTANPPSPPSPPKAPAKAAALPAPKPAPAPEAPLPPPPPAPPSLLREIGGIEEYRLANGLQILLFPDEAQSTTTVNIMYRVGSRHESQGEYGMAHLLEHLLFKGTPSLRDIPEEFARRGMRWNGTTTADRTNYFASFNANEQTLDFVLRFEADRMLNSLIAKSDLDKEMNVVRNEFERGENEPMQVLNKRVQALAYDWNAYGHSTIGPKSDIENVPIERLQAFYKRFYRPDNAMLMVAGRFDKEATLQRIAAAFGPLGNPAGPVPEPYTVEPAQDGERLVVVRRVGGQPALMAYYHVPALAHPDSAPLVVLGLMLSLQPSGQLYKELVEPRLALSAGIGGLGGVEPGGMRAVAVLPPDADLPKVEQRLLDLIEGRAGKPFDESELQRVRELALLSYREQMKNPEALIQQISGLGAADWRLLFQLMEDLPKVSLADVERVRRAYLRPANRSLGRYLPSASVERVEIPAAPPLNERLAALKGPPRLEDGERFDPTPEQLAARTRSEVLPSGIELHTLAKRTRGNTVRLEMQLRWGERRATFARRGTDLVGRLMSEGSRSYDKQQLRDALQRLKASMSIGTADQGLLLSLSAEQDSLLEALKIAADVLQAPLLPREAFERGQQSALAALQAARQEPESLRQQAVRAHYNQARGVGRGDPDYLRSIDERLEDVKATSLDDVRRFYADYVSANEARVAVVGALPEGLAAAIEQLFGGWKKPAAPRYVRYIAPAITVAPARFDVPARDKANALAQWRQDFALNDRDPDYLPLLLAHHVFGGGALENRLATRVRQREGLSYGIGSGLAVSHFGHAAGLTIGGSFAPQNRDQVLDLVQQELRRLSEQGITEAELARAKTDVLEARRQSRAREAVLASSLLRMADDGESWAEVARREAELQAVSVEQANAAWRRLIRPDGFVISTVGDFK</sequence>
<evidence type="ECO:0000256" key="1">
    <source>
        <dbReference type="ARBA" id="ARBA00001947"/>
    </source>
</evidence>
<keyword evidence="7" id="KW-0482">Metalloprotease</keyword>
<keyword evidence="6" id="KW-0862">Zinc</keyword>